<accession>A0A369JC62</accession>
<dbReference type="STRING" id="39966.A0A369JC62"/>
<name>A0A369JC62_HYPMA</name>
<dbReference type="OrthoDB" id="3357029at2759"/>
<dbReference type="InParanoid" id="A0A369JC62"/>
<feature type="transmembrane region" description="Helical" evidence="1">
    <location>
        <begin position="62"/>
        <end position="90"/>
    </location>
</feature>
<feature type="transmembrane region" description="Helical" evidence="1">
    <location>
        <begin position="129"/>
        <end position="151"/>
    </location>
</feature>
<keyword evidence="1" id="KW-0812">Transmembrane</keyword>
<sequence length="660" mass="72444">MSIKGRSTAFARLPSMTYTPMSAPAPASDAGQDVQYHAVSTTSCDSYASSITVKPTQARRSIFLMIILPTVFAFLLTAGFGTLFLVWLFAHRSEYQYSNGALLVNEGTKESNPNEAALRGLTISSITSSLVSFVNPLVMTLLAYVIALKWLSVDIVDYGSESAPRMLPTPLQYGLMVRLLSGENLFALYDSMRYVMRSPGRRALVSPLFKISLVVALISYALSHAVGATDLWLHLTTHASVVNATTPIASPLNYSLAFNQKFCDDWYRGARYSRPKACYLLPGDKQWGTEALRAMSIQIIAHNSPFLATTTPADSNNTSILIPAEASSTSMQFRAMTYGARAKCLYLNSICEMDEWRKRVVTCANIGIPELPVNFTDGYPSSLILGRLGDTVIGQKQWYTTEEPTNPLPALLDLRWPFDVSGNASEPDPRKYPRSNSIVATCNVTIFRAVVQRLLTQGWERYIIESELPTDPKLTTILTYPLFFQLATPVLTGNLYALFKTEKNFSIVEDALAQELAKITVALTGPMHIRTPALSQAEVKTAIVGQYQVLPVLAFITSLYLYATLVLFVVVWATVGFSSSRSEYLAPDVGPAQLRLSNPMALVATLFPPVSSAKEARSEGRVGDAVELFDESGAAGKPERLYLSGRGIYGVQHLKDEEKS</sequence>
<dbReference type="AlphaFoldDB" id="A0A369JC62"/>
<dbReference type="Proteomes" id="UP000076154">
    <property type="component" value="Unassembled WGS sequence"/>
</dbReference>
<protein>
    <submittedName>
        <fullName evidence="2">Uncharacterized protein</fullName>
    </submittedName>
</protein>
<gene>
    <name evidence="2" type="ORF">Hypma_002836</name>
</gene>
<feature type="transmembrane region" description="Helical" evidence="1">
    <location>
        <begin position="549"/>
        <end position="575"/>
    </location>
</feature>
<keyword evidence="1" id="KW-0472">Membrane</keyword>
<comment type="caution">
    <text evidence="2">The sequence shown here is derived from an EMBL/GenBank/DDBJ whole genome shotgun (WGS) entry which is preliminary data.</text>
</comment>
<proteinExistence type="predicted"/>
<evidence type="ECO:0000313" key="2">
    <source>
        <dbReference type="EMBL" id="RDB16456.1"/>
    </source>
</evidence>
<reference evidence="2" key="1">
    <citation type="submission" date="2018-04" db="EMBL/GenBank/DDBJ databases">
        <title>Whole genome sequencing of Hypsizygus marmoreus.</title>
        <authorList>
            <person name="Choi I.-G."/>
            <person name="Min B."/>
            <person name="Kim J.-G."/>
            <person name="Kim S."/>
            <person name="Oh Y.-L."/>
            <person name="Kong W.-S."/>
            <person name="Park H."/>
            <person name="Jeong J."/>
            <person name="Song E.-S."/>
        </authorList>
    </citation>
    <scope>NUCLEOTIDE SEQUENCE [LARGE SCALE GENOMIC DNA]</scope>
    <source>
        <strain evidence="2">51987-8</strain>
    </source>
</reference>
<dbReference type="EMBL" id="LUEZ02000124">
    <property type="protein sequence ID" value="RDB16456.1"/>
    <property type="molecule type" value="Genomic_DNA"/>
</dbReference>
<keyword evidence="3" id="KW-1185">Reference proteome</keyword>
<evidence type="ECO:0000313" key="3">
    <source>
        <dbReference type="Proteomes" id="UP000076154"/>
    </source>
</evidence>
<organism evidence="2 3">
    <name type="scientific">Hypsizygus marmoreus</name>
    <name type="common">White beech mushroom</name>
    <name type="synonym">Agaricus marmoreus</name>
    <dbReference type="NCBI Taxonomy" id="39966"/>
    <lineage>
        <taxon>Eukaryota</taxon>
        <taxon>Fungi</taxon>
        <taxon>Dikarya</taxon>
        <taxon>Basidiomycota</taxon>
        <taxon>Agaricomycotina</taxon>
        <taxon>Agaricomycetes</taxon>
        <taxon>Agaricomycetidae</taxon>
        <taxon>Agaricales</taxon>
        <taxon>Tricholomatineae</taxon>
        <taxon>Lyophyllaceae</taxon>
        <taxon>Hypsizygus</taxon>
    </lineage>
</organism>
<feature type="transmembrane region" description="Helical" evidence="1">
    <location>
        <begin position="203"/>
        <end position="222"/>
    </location>
</feature>
<evidence type="ECO:0000256" key="1">
    <source>
        <dbReference type="SAM" id="Phobius"/>
    </source>
</evidence>
<keyword evidence="1" id="KW-1133">Transmembrane helix</keyword>